<dbReference type="Proteomes" id="UP000185829">
    <property type="component" value="Unassembled WGS sequence"/>
</dbReference>
<evidence type="ECO:0000313" key="2">
    <source>
        <dbReference type="Proteomes" id="UP000185829"/>
    </source>
</evidence>
<organism evidence="1 2">
    <name type="scientific">Peribacillus simplex</name>
    <dbReference type="NCBI Taxonomy" id="1478"/>
    <lineage>
        <taxon>Bacteria</taxon>
        <taxon>Bacillati</taxon>
        <taxon>Bacillota</taxon>
        <taxon>Bacilli</taxon>
        <taxon>Bacillales</taxon>
        <taxon>Bacillaceae</taxon>
        <taxon>Peribacillus</taxon>
    </lineage>
</organism>
<dbReference type="AlphaFoldDB" id="A0A9X8WL87"/>
<name>A0A9X8WL87_9BACI</name>
<accession>A0A9X8WL87</accession>
<protein>
    <submittedName>
        <fullName evidence="1">Uncharacterized protein</fullName>
    </submittedName>
</protein>
<evidence type="ECO:0000313" key="1">
    <source>
        <dbReference type="EMBL" id="SIR57438.1"/>
    </source>
</evidence>
<sequence length="50" mass="6291">MINDFVKKCFEDTCKLWFPICEHKFEHKSKFKDNKWESKFKWKSKCKCKK</sequence>
<comment type="caution">
    <text evidence="1">The sequence shown here is derived from an EMBL/GenBank/DDBJ whole genome shotgun (WGS) entry which is preliminary data.</text>
</comment>
<proteinExistence type="predicted"/>
<reference evidence="1 2" key="1">
    <citation type="submission" date="2017-01" db="EMBL/GenBank/DDBJ databases">
        <authorList>
            <person name="Varghese N."/>
            <person name="Submissions S."/>
        </authorList>
    </citation>
    <scope>NUCLEOTIDE SEQUENCE [LARGE SCALE GENOMIC DNA]</scope>
    <source>
        <strain evidence="1 2">RUG2-6</strain>
    </source>
</reference>
<gene>
    <name evidence="1" type="ORF">SAMN05878482_104322</name>
</gene>
<dbReference type="EMBL" id="FTMX01000004">
    <property type="protein sequence ID" value="SIR57438.1"/>
    <property type="molecule type" value="Genomic_DNA"/>
</dbReference>